<sequence>MSEPIIFGEGNGSLLKKKLAAWQLHLAFYYSCKILYSVKNIVFFFVCLFFFGVSRHSKKDHIVLKCVH</sequence>
<keyword evidence="1" id="KW-1133">Transmembrane helix</keyword>
<keyword evidence="1" id="KW-0472">Membrane</keyword>
<accession>A0A0E9X1I9</accession>
<evidence type="ECO:0000313" key="2">
    <source>
        <dbReference type="EMBL" id="JAH96306.1"/>
    </source>
</evidence>
<reference evidence="2" key="1">
    <citation type="submission" date="2014-11" db="EMBL/GenBank/DDBJ databases">
        <authorList>
            <person name="Amaro Gonzalez C."/>
        </authorList>
    </citation>
    <scope>NUCLEOTIDE SEQUENCE</scope>
</reference>
<feature type="transmembrane region" description="Helical" evidence="1">
    <location>
        <begin position="34"/>
        <end position="53"/>
    </location>
</feature>
<proteinExistence type="predicted"/>
<name>A0A0E9X1I9_ANGAN</name>
<protein>
    <submittedName>
        <fullName evidence="2">Uncharacterized protein</fullName>
    </submittedName>
</protein>
<evidence type="ECO:0000256" key="1">
    <source>
        <dbReference type="SAM" id="Phobius"/>
    </source>
</evidence>
<keyword evidence="1" id="KW-0812">Transmembrane</keyword>
<organism evidence="2">
    <name type="scientific">Anguilla anguilla</name>
    <name type="common">European freshwater eel</name>
    <name type="synonym">Muraena anguilla</name>
    <dbReference type="NCBI Taxonomy" id="7936"/>
    <lineage>
        <taxon>Eukaryota</taxon>
        <taxon>Metazoa</taxon>
        <taxon>Chordata</taxon>
        <taxon>Craniata</taxon>
        <taxon>Vertebrata</taxon>
        <taxon>Euteleostomi</taxon>
        <taxon>Actinopterygii</taxon>
        <taxon>Neopterygii</taxon>
        <taxon>Teleostei</taxon>
        <taxon>Anguilliformes</taxon>
        <taxon>Anguillidae</taxon>
        <taxon>Anguilla</taxon>
    </lineage>
</organism>
<dbReference type="AlphaFoldDB" id="A0A0E9X1I9"/>
<dbReference type="EMBL" id="GBXM01012271">
    <property type="protein sequence ID" value="JAH96306.1"/>
    <property type="molecule type" value="Transcribed_RNA"/>
</dbReference>
<reference evidence="2" key="2">
    <citation type="journal article" date="2015" name="Fish Shellfish Immunol.">
        <title>Early steps in the European eel (Anguilla anguilla)-Vibrio vulnificus interaction in the gills: Role of the RtxA13 toxin.</title>
        <authorList>
            <person name="Callol A."/>
            <person name="Pajuelo D."/>
            <person name="Ebbesson L."/>
            <person name="Teles M."/>
            <person name="MacKenzie S."/>
            <person name="Amaro C."/>
        </authorList>
    </citation>
    <scope>NUCLEOTIDE SEQUENCE</scope>
</reference>